<dbReference type="GO" id="GO:0008967">
    <property type="term" value="F:phosphoglycolate phosphatase activity"/>
    <property type="evidence" value="ECO:0007669"/>
    <property type="project" value="UniProtKB-EC"/>
</dbReference>
<dbReference type="InterPro" id="IPR041492">
    <property type="entry name" value="HAD_2"/>
</dbReference>
<dbReference type="EMBL" id="CP043473">
    <property type="protein sequence ID" value="QEL55778.1"/>
    <property type="molecule type" value="Genomic_DNA"/>
</dbReference>
<dbReference type="AlphaFoldDB" id="A0A5C1DJ73"/>
<dbReference type="InterPro" id="IPR023198">
    <property type="entry name" value="PGP-like_dom2"/>
</dbReference>
<evidence type="ECO:0000256" key="3">
    <source>
        <dbReference type="ARBA" id="ARBA00006171"/>
    </source>
</evidence>
<dbReference type="PANTHER" id="PTHR43434:SF1">
    <property type="entry name" value="PHOSPHOGLYCOLATE PHOSPHATASE"/>
    <property type="match status" value="1"/>
</dbReference>
<dbReference type="Pfam" id="PF13419">
    <property type="entry name" value="HAD_2"/>
    <property type="match status" value="1"/>
</dbReference>
<dbReference type="Proteomes" id="UP000322079">
    <property type="component" value="Chromosome"/>
</dbReference>
<comment type="catalytic activity">
    <reaction evidence="1">
        <text>2-phosphoglycolate + H2O = glycolate + phosphate</text>
        <dbReference type="Rhea" id="RHEA:14369"/>
        <dbReference type="ChEBI" id="CHEBI:15377"/>
        <dbReference type="ChEBI" id="CHEBI:29805"/>
        <dbReference type="ChEBI" id="CHEBI:43474"/>
        <dbReference type="ChEBI" id="CHEBI:58033"/>
        <dbReference type="EC" id="3.1.3.18"/>
    </reaction>
</comment>
<protein>
    <recommendedName>
        <fullName evidence="4">phosphoglycolate phosphatase</fullName>
        <ecNumber evidence="4">3.1.3.18</ecNumber>
    </recommendedName>
</protein>
<evidence type="ECO:0000313" key="5">
    <source>
        <dbReference type="EMBL" id="QEL55778.1"/>
    </source>
</evidence>
<reference evidence="5 6" key="1">
    <citation type="submission" date="2019-08" db="EMBL/GenBank/DDBJ databases">
        <title>Chromobacterium paludis, a novel bacterium isolated from a Maryland marsh pond.</title>
        <authorList>
            <person name="Blackburn M.B."/>
            <person name="Gundersen-Rindal D.E."/>
        </authorList>
    </citation>
    <scope>NUCLEOTIDE SEQUENCE [LARGE SCALE GENOMIC DNA]</scope>
    <source>
        <strain evidence="6">IIBBL 257-1</strain>
    </source>
</reference>
<organism evidence="5 6">
    <name type="scientific">Chromobacterium paludis</name>
    <dbReference type="NCBI Taxonomy" id="2605945"/>
    <lineage>
        <taxon>Bacteria</taxon>
        <taxon>Pseudomonadati</taxon>
        <taxon>Pseudomonadota</taxon>
        <taxon>Betaproteobacteria</taxon>
        <taxon>Neisseriales</taxon>
        <taxon>Chromobacteriaceae</taxon>
        <taxon>Chromobacterium</taxon>
    </lineage>
</organism>
<sequence>MFAPNRGVDSRSPHWTGGAGLNVGPATVRTILDFHLSFFAWPATFLPFARQGQTMVLLMFDIDGTLTSSYQYDQQVFAEAVSEVAGAPFHDTDWHHYARITSDGVTEEVLRRMGVEASRSGMVKQAMMRRLHERRRTQPDDFAAIPGARAFLRGLMGQRDIAVAIATGCWREEAMFKLEASDIDASAIVMSCSEDGEQRTDIMRHACSQALAATGRDRFERVVYLGDGLWDWRASCELGFDFVGIGDRIAALREAGAAHCHADFSDAAAVRASLRIS</sequence>
<comment type="similarity">
    <text evidence="3">Belongs to the HAD-like hydrolase superfamily. CbbY/CbbZ/Gph/YieH family.</text>
</comment>
<dbReference type="InterPro" id="IPR023214">
    <property type="entry name" value="HAD_sf"/>
</dbReference>
<keyword evidence="5" id="KW-0378">Hydrolase</keyword>
<dbReference type="Gene3D" id="1.10.150.240">
    <property type="entry name" value="Putative phosphatase, domain 2"/>
    <property type="match status" value="1"/>
</dbReference>
<dbReference type="SFLD" id="SFLDS00003">
    <property type="entry name" value="Haloacid_Dehalogenase"/>
    <property type="match status" value="1"/>
</dbReference>
<name>A0A5C1DJ73_9NEIS</name>
<dbReference type="EC" id="3.1.3.18" evidence="4"/>
<keyword evidence="6" id="KW-1185">Reference proteome</keyword>
<dbReference type="InterPro" id="IPR036412">
    <property type="entry name" value="HAD-like_sf"/>
</dbReference>
<accession>A0A5C1DJ73</accession>
<dbReference type="GO" id="GO:0006281">
    <property type="term" value="P:DNA repair"/>
    <property type="evidence" value="ECO:0007669"/>
    <property type="project" value="TreeGrafter"/>
</dbReference>
<evidence type="ECO:0000256" key="1">
    <source>
        <dbReference type="ARBA" id="ARBA00000830"/>
    </source>
</evidence>
<dbReference type="InterPro" id="IPR050155">
    <property type="entry name" value="HAD-like_hydrolase_sf"/>
</dbReference>
<proteinExistence type="inferred from homology"/>
<dbReference type="KEGG" id="chrm:FYK34_09455"/>
<gene>
    <name evidence="5" type="ORF">FYK34_09455</name>
</gene>
<dbReference type="SFLD" id="SFLDG01129">
    <property type="entry name" value="C1.5:_HAD__Beta-PGM__Phosphata"/>
    <property type="match status" value="1"/>
</dbReference>
<evidence type="ECO:0000313" key="6">
    <source>
        <dbReference type="Proteomes" id="UP000322079"/>
    </source>
</evidence>
<comment type="pathway">
    <text evidence="2">Organic acid metabolism; glycolate biosynthesis; glycolate from 2-phosphoglycolate: step 1/1.</text>
</comment>
<dbReference type="SUPFAM" id="SSF56784">
    <property type="entry name" value="HAD-like"/>
    <property type="match status" value="1"/>
</dbReference>
<evidence type="ECO:0000256" key="2">
    <source>
        <dbReference type="ARBA" id="ARBA00004818"/>
    </source>
</evidence>
<evidence type="ECO:0000256" key="4">
    <source>
        <dbReference type="ARBA" id="ARBA00013078"/>
    </source>
</evidence>
<dbReference type="PANTHER" id="PTHR43434">
    <property type="entry name" value="PHOSPHOGLYCOLATE PHOSPHATASE"/>
    <property type="match status" value="1"/>
</dbReference>
<dbReference type="Gene3D" id="3.40.50.1000">
    <property type="entry name" value="HAD superfamily/HAD-like"/>
    <property type="match status" value="1"/>
</dbReference>